<dbReference type="InterPro" id="IPR015797">
    <property type="entry name" value="NUDIX_hydrolase-like_dom_sf"/>
</dbReference>
<comment type="cofactor">
    <cofactor evidence="5">
        <name>Mg(2+)</name>
        <dbReference type="ChEBI" id="CHEBI:18420"/>
    </cofactor>
    <text evidence="5">Binds 1 Mg(2+) ion per subunit.</text>
</comment>
<evidence type="ECO:0000256" key="6">
    <source>
        <dbReference type="PIRSR" id="PIRSR037599-4"/>
    </source>
</evidence>
<feature type="domain" description="Nudix hydrolase" evidence="7">
    <location>
        <begin position="15"/>
        <end position="154"/>
    </location>
</feature>
<dbReference type="SUPFAM" id="SSF55811">
    <property type="entry name" value="Nudix"/>
    <property type="match status" value="1"/>
</dbReference>
<gene>
    <name evidence="8" type="ORF">DNK49_21580</name>
</gene>
<feature type="binding site" evidence="5">
    <location>
        <position position="125"/>
    </location>
    <ligand>
        <name>Mg(2+)</name>
        <dbReference type="ChEBI" id="CHEBI:18420"/>
    </ligand>
</feature>
<evidence type="ECO:0000256" key="5">
    <source>
        <dbReference type="PIRSR" id="PIRSR037599-3"/>
    </source>
</evidence>
<keyword evidence="9" id="KW-1185">Reference proteome</keyword>
<dbReference type="InterPro" id="IPR033715">
    <property type="entry name" value="GDPMH"/>
</dbReference>
<dbReference type="Proteomes" id="UP000248259">
    <property type="component" value="Unassembled WGS sequence"/>
</dbReference>
<dbReference type="GO" id="GO:0046872">
    <property type="term" value="F:metal ion binding"/>
    <property type="evidence" value="ECO:0007669"/>
    <property type="project" value="UniProtKB-KW"/>
</dbReference>
<evidence type="ECO:0000259" key="7">
    <source>
        <dbReference type="PROSITE" id="PS51462"/>
    </source>
</evidence>
<keyword evidence="1 5" id="KW-0479">Metal-binding</keyword>
<keyword evidence="2 8" id="KW-0378">Hydrolase</keyword>
<dbReference type="GO" id="GO:0008727">
    <property type="term" value="F:GDP-mannose mannosyl hydrolase activity"/>
    <property type="evidence" value="ECO:0007669"/>
    <property type="project" value="InterPro"/>
</dbReference>
<organism evidence="8 9">
    <name type="scientific">Parazoarcus communis SWub3 = DSM 12120</name>
    <dbReference type="NCBI Taxonomy" id="1121029"/>
    <lineage>
        <taxon>Bacteria</taxon>
        <taxon>Pseudomonadati</taxon>
        <taxon>Pseudomonadota</taxon>
        <taxon>Betaproteobacteria</taxon>
        <taxon>Rhodocyclales</taxon>
        <taxon>Zoogloeaceae</taxon>
        <taxon>Parazoarcus</taxon>
    </lineage>
</organism>
<feature type="short sequence motif" description="Nudix box" evidence="6">
    <location>
        <begin position="52"/>
        <end position="73"/>
    </location>
</feature>
<dbReference type="OrthoDB" id="542521at2"/>
<dbReference type="Gene3D" id="3.90.79.10">
    <property type="entry name" value="Nucleoside Triphosphate Pyrophosphohydrolase"/>
    <property type="match status" value="1"/>
</dbReference>
<keyword evidence="3 5" id="KW-0460">Magnesium</keyword>
<name>A0A323UPQ2_9RHOO</name>
<evidence type="ECO:0000256" key="3">
    <source>
        <dbReference type="ARBA" id="ARBA00022842"/>
    </source>
</evidence>
<reference evidence="8 9" key="1">
    <citation type="submission" date="2018-06" db="EMBL/GenBank/DDBJ databases">
        <title>Azoarcus communis strain SWub3 genome.</title>
        <authorList>
            <person name="Zorraquino Salvo V."/>
            <person name="Toubiana D."/>
            <person name="Blumwald E."/>
        </authorList>
    </citation>
    <scope>NUCLEOTIDE SEQUENCE [LARGE SCALE GENOMIC DNA]</scope>
    <source>
        <strain evidence="8 9">SWub3</strain>
    </source>
</reference>
<dbReference type="PROSITE" id="PS51462">
    <property type="entry name" value="NUDIX"/>
    <property type="match status" value="1"/>
</dbReference>
<proteinExistence type="predicted"/>
<dbReference type="InterPro" id="IPR000086">
    <property type="entry name" value="NUDIX_hydrolase_dom"/>
</dbReference>
<dbReference type="PANTHER" id="PTHR43046:SF12">
    <property type="entry name" value="GDP-MANNOSE MANNOSYL HYDROLASE"/>
    <property type="match status" value="1"/>
</dbReference>
<feature type="site" description="Critical for catalysis" evidence="4">
    <location>
        <position position="126"/>
    </location>
</feature>
<evidence type="ECO:0000256" key="2">
    <source>
        <dbReference type="ARBA" id="ARBA00022801"/>
    </source>
</evidence>
<dbReference type="CDD" id="cd03430">
    <property type="entry name" value="NUDIX_GDPMH_NudD"/>
    <property type="match status" value="1"/>
</dbReference>
<dbReference type="Pfam" id="PF00293">
    <property type="entry name" value="NUDIX"/>
    <property type="match status" value="1"/>
</dbReference>
<evidence type="ECO:0000256" key="1">
    <source>
        <dbReference type="ARBA" id="ARBA00022723"/>
    </source>
</evidence>
<comment type="caution">
    <text evidence="8">The sequence shown here is derived from an EMBL/GenBank/DDBJ whole genome shotgun (WGS) entry which is preliminary data.</text>
</comment>
<accession>A0A323UPQ2</accession>
<dbReference type="PANTHER" id="PTHR43046">
    <property type="entry name" value="GDP-MANNOSE MANNOSYL HYDROLASE"/>
    <property type="match status" value="1"/>
</dbReference>
<dbReference type="NCBIfam" id="NF011963">
    <property type="entry name" value="PRK15434.1"/>
    <property type="match status" value="1"/>
</dbReference>
<dbReference type="RefSeq" id="WP_110529814.1">
    <property type="nucleotide sequence ID" value="NZ_QKOE01000030.1"/>
</dbReference>
<evidence type="ECO:0000313" key="9">
    <source>
        <dbReference type="Proteomes" id="UP000248259"/>
    </source>
</evidence>
<evidence type="ECO:0000313" key="8">
    <source>
        <dbReference type="EMBL" id="PZA14474.1"/>
    </source>
</evidence>
<feature type="binding site" evidence="5">
    <location>
        <position position="51"/>
    </location>
    <ligand>
        <name>Mg(2+)</name>
        <dbReference type="ChEBI" id="CHEBI:18420"/>
    </ligand>
</feature>
<dbReference type="PIRSF" id="PIRSF037599">
    <property type="entry name" value="GDPMH"/>
    <property type="match status" value="1"/>
</dbReference>
<feature type="binding site" evidence="5">
    <location>
        <position position="71"/>
    </location>
    <ligand>
        <name>Mg(2+)</name>
        <dbReference type="ChEBI" id="CHEBI:18420"/>
    </ligand>
</feature>
<protein>
    <submittedName>
        <fullName evidence="8">GDP-mannose mannosyl hydrolase</fullName>
    </submittedName>
</protein>
<dbReference type="EMBL" id="QKOE01000030">
    <property type="protein sequence ID" value="PZA14474.1"/>
    <property type="molecule type" value="Genomic_DNA"/>
</dbReference>
<sequence>MQTFYDDSRFLDMVASMPLVSIDLLVEDSSGRYLLGRRTNRPAQGTLFVPGGRILKDECISHALGRVVRKELGIHPNLGDWRACGVYQHFYDDNFKGESGVSTHYIVLAYRLKLLTEPRIEFDAQHSEMHWLSVDALLARDDVHQYTKAYFVNM</sequence>
<evidence type="ECO:0000256" key="4">
    <source>
        <dbReference type="PIRSR" id="PIRSR037599-1"/>
    </source>
</evidence>
<dbReference type="AlphaFoldDB" id="A0A323UPQ2"/>